<feature type="non-terminal residue" evidence="2">
    <location>
        <position position="1"/>
    </location>
</feature>
<dbReference type="EMBL" id="LXQA010809679">
    <property type="protein sequence ID" value="MCI72056.1"/>
    <property type="molecule type" value="Genomic_DNA"/>
</dbReference>
<evidence type="ECO:0000256" key="1">
    <source>
        <dbReference type="SAM" id="MobiDB-lite"/>
    </source>
</evidence>
<comment type="caution">
    <text evidence="2">The sequence shown here is derived from an EMBL/GenBank/DDBJ whole genome shotgun (WGS) entry which is preliminary data.</text>
</comment>
<dbReference type="Proteomes" id="UP000265520">
    <property type="component" value="Unassembled WGS sequence"/>
</dbReference>
<name>A0A392UHY2_9FABA</name>
<dbReference type="AlphaFoldDB" id="A0A392UHY2"/>
<protein>
    <submittedName>
        <fullName evidence="2">Uncharacterized protein</fullName>
    </submittedName>
</protein>
<sequence>CHVHLHTEEDTLVLDLPLIADPDATVDTEAEALPHSLLHTDHALPPSNTKKTIHQL</sequence>
<evidence type="ECO:0000313" key="2">
    <source>
        <dbReference type="EMBL" id="MCI72056.1"/>
    </source>
</evidence>
<feature type="region of interest" description="Disordered" evidence="1">
    <location>
        <begin position="37"/>
        <end position="56"/>
    </location>
</feature>
<organism evidence="2 3">
    <name type="scientific">Trifolium medium</name>
    <dbReference type="NCBI Taxonomy" id="97028"/>
    <lineage>
        <taxon>Eukaryota</taxon>
        <taxon>Viridiplantae</taxon>
        <taxon>Streptophyta</taxon>
        <taxon>Embryophyta</taxon>
        <taxon>Tracheophyta</taxon>
        <taxon>Spermatophyta</taxon>
        <taxon>Magnoliopsida</taxon>
        <taxon>eudicotyledons</taxon>
        <taxon>Gunneridae</taxon>
        <taxon>Pentapetalae</taxon>
        <taxon>rosids</taxon>
        <taxon>fabids</taxon>
        <taxon>Fabales</taxon>
        <taxon>Fabaceae</taxon>
        <taxon>Papilionoideae</taxon>
        <taxon>50 kb inversion clade</taxon>
        <taxon>NPAAA clade</taxon>
        <taxon>Hologalegina</taxon>
        <taxon>IRL clade</taxon>
        <taxon>Trifolieae</taxon>
        <taxon>Trifolium</taxon>
    </lineage>
</organism>
<proteinExistence type="predicted"/>
<evidence type="ECO:0000313" key="3">
    <source>
        <dbReference type="Proteomes" id="UP000265520"/>
    </source>
</evidence>
<accession>A0A392UHY2</accession>
<reference evidence="2 3" key="1">
    <citation type="journal article" date="2018" name="Front. Plant Sci.">
        <title>Red Clover (Trifolium pratense) and Zigzag Clover (T. medium) - A Picture of Genomic Similarities and Differences.</title>
        <authorList>
            <person name="Dluhosova J."/>
            <person name="Istvanek J."/>
            <person name="Nedelnik J."/>
            <person name="Repkova J."/>
        </authorList>
    </citation>
    <scope>NUCLEOTIDE SEQUENCE [LARGE SCALE GENOMIC DNA]</scope>
    <source>
        <strain evidence="3">cv. 10/8</strain>
        <tissue evidence="2">Leaf</tissue>
    </source>
</reference>
<keyword evidence="3" id="KW-1185">Reference proteome</keyword>